<feature type="DNA-binding region" description="H-T-H motif" evidence="2">
    <location>
        <begin position="32"/>
        <end position="51"/>
    </location>
</feature>
<dbReference type="Gene3D" id="1.10.357.10">
    <property type="entry name" value="Tetracycline Repressor, domain 2"/>
    <property type="match status" value="1"/>
</dbReference>
<dbReference type="Pfam" id="PF00440">
    <property type="entry name" value="TetR_N"/>
    <property type="match status" value="1"/>
</dbReference>
<evidence type="ECO:0000313" key="4">
    <source>
        <dbReference type="EMBL" id="GAA3565195.1"/>
    </source>
</evidence>
<keyword evidence="5" id="KW-1185">Reference proteome</keyword>
<gene>
    <name evidence="4" type="ORF">GCM10022197_21190</name>
</gene>
<dbReference type="EMBL" id="BAAAYR010000002">
    <property type="protein sequence ID" value="GAA3565195.1"/>
    <property type="molecule type" value="Genomic_DNA"/>
</dbReference>
<sequence length="238" mass="25158">MAEPTDARSATRARIVEVAAGLLAGSGPAAVTTRAVADRAGVQAPTIYRLFGDKDGLLEAVAEHVMATHVAAKQAMEAAAVAGGHDPLDELRTSWFAQIEFGLANPAVFRMLSEPGRVRQSPAAQSGQRVLESRVHRVAATGRLRVSEARAVGMVQSAGVGVIQVLLTTEPEHRDPDLAESVYDAVLARILTDPPAHADAGPVAEAVAFRTLVPRLEALTDAERGLLVEWLDRVIDTP</sequence>
<evidence type="ECO:0000259" key="3">
    <source>
        <dbReference type="PROSITE" id="PS50977"/>
    </source>
</evidence>
<dbReference type="PROSITE" id="PS50977">
    <property type="entry name" value="HTH_TETR_2"/>
    <property type="match status" value="1"/>
</dbReference>
<evidence type="ECO:0000313" key="5">
    <source>
        <dbReference type="Proteomes" id="UP001500767"/>
    </source>
</evidence>
<dbReference type="InterPro" id="IPR009057">
    <property type="entry name" value="Homeodomain-like_sf"/>
</dbReference>
<dbReference type="PANTHER" id="PTHR30055">
    <property type="entry name" value="HTH-TYPE TRANSCRIPTIONAL REGULATOR RUTR"/>
    <property type="match status" value="1"/>
</dbReference>
<dbReference type="InterPro" id="IPR050109">
    <property type="entry name" value="HTH-type_TetR-like_transc_reg"/>
</dbReference>
<dbReference type="SUPFAM" id="SSF46689">
    <property type="entry name" value="Homeodomain-like"/>
    <property type="match status" value="1"/>
</dbReference>
<evidence type="ECO:0000256" key="1">
    <source>
        <dbReference type="ARBA" id="ARBA00023125"/>
    </source>
</evidence>
<feature type="domain" description="HTH tetR-type" evidence="3">
    <location>
        <begin position="9"/>
        <end position="69"/>
    </location>
</feature>
<comment type="caution">
    <text evidence="4">The sequence shown here is derived from an EMBL/GenBank/DDBJ whole genome shotgun (WGS) entry which is preliminary data.</text>
</comment>
<protein>
    <submittedName>
        <fullName evidence="4">TetR/AcrR family transcriptional regulator</fullName>
    </submittedName>
</protein>
<evidence type="ECO:0000256" key="2">
    <source>
        <dbReference type="PROSITE-ProRule" id="PRU00335"/>
    </source>
</evidence>
<dbReference type="PRINTS" id="PR00455">
    <property type="entry name" value="HTHTETR"/>
</dbReference>
<dbReference type="PANTHER" id="PTHR30055:SF226">
    <property type="entry name" value="HTH-TYPE TRANSCRIPTIONAL REGULATOR PKSA"/>
    <property type="match status" value="1"/>
</dbReference>
<dbReference type="RefSeq" id="WP_204910700.1">
    <property type="nucleotide sequence ID" value="NZ_BAAAYR010000002.1"/>
</dbReference>
<keyword evidence="1 2" id="KW-0238">DNA-binding</keyword>
<reference evidence="5" key="1">
    <citation type="journal article" date="2019" name="Int. J. Syst. Evol. Microbiol.">
        <title>The Global Catalogue of Microorganisms (GCM) 10K type strain sequencing project: providing services to taxonomists for standard genome sequencing and annotation.</title>
        <authorList>
            <consortium name="The Broad Institute Genomics Platform"/>
            <consortium name="The Broad Institute Genome Sequencing Center for Infectious Disease"/>
            <person name="Wu L."/>
            <person name="Ma J."/>
        </authorList>
    </citation>
    <scope>NUCLEOTIDE SEQUENCE [LARGE SCALE GENOMIC DNA]</scope>
    <source>
        <strain evidence="5">JCM 16540</strain>
    </source>
</reference>
<proteinExistence type="predicted"/>
<organism evidence="4 5">
    <name type="scientific">Microlunatus spumicola</name>
    <dbReference type="NCBI Taxonomy" id="81499"/>
    <lineage>
        <taxon>Bacteria</taxon>
        <taxon>Bacillati</taxon>
        <taxon>Actinomycetota</taxon>
        <taxon>Actinomycetes</taxon>
        <taxon>Propionibacteriales</taxon>
        <taxon>Propionibacteriaceae</taxon>
        <taxon>Microlunatus</taxon>
    </lineage>
</organism>
<dbReference type="Proteomes" id="UP001500767">
    <property type="component" value="Unassembled WGS sequence"/>
</dbReference>
<dbReference type="InterPro" id="IPR001647">
    <property type="entry name" value="HTH_TetR"/>
</dbReference>
<accession>A0ABP6XDT4</accession>
<name>A0ABP6XDT4_9ACTN</name>